<keyword evidence="2" id="KW-1185">Reference proteome</keyword>
<dbReference type="STRING" id="553218.CAMRE0001_1982"/>
<organism evidence="1 2">
    <name type="scientific">Campylobacter rectus RM3267</name>
    <dbReference type="NCBI Taxonomy" id="553218"/>
    <lineage>
        <taxon>Bacteria</taxon>
        <taxon>Pseudomonadati</taxon>
        <taxon>Campylobacterota</taxon>
        <taxon>Epsilonproteobacteria</taxon>
        <taxon>Campylobacterales</taxon>
        <taxon>Campylobacteraceae</taxon>
        <taxon>Campylobacter</taxon>
    </lineage>
</organism>
<evidence type="ECO:0000313" key="1">
    <source>
        <dbReference type="EMBL" id="EEF13527.1"/>
    </source>
</evidence>
<proteinExistence type="predicted"/>
<gene>
    <name evidence="1" type="ORF">CAMRE0001_1982</name>
</gene>
<dbReference type="EMBL" id="ACFU01000019">
    <property type="protein sequence ID" value="EEF13527.1"/>
    <property type="molecule type" value="Genomic_DNA"/>
</dbReference>
<dbReference type="AlphaFoldDB" id="B9D3A7"/>
<sequence length="46" mass="5362">MIKFSHRRRAFAAFCSALLALARVNLARILGSAGCFYRRKKRKYSR</sequence>
<reference evidence="1 2" key="1">
    <citation type="submission" date="2008-08" db="EMBL/GenBank/DDBJ databases">
        <authorList>
            <person name="Madupu R."/>
            <person name="Durkin A.S."/>
            <person name="Torralba M."/>
            <person name="Methe B."/>
            <person name="Sutton G.G."/>
            <person name="Strausberg R.L."/>
            <person name="Nelson K.E."/>
        </authorList>
    </citation>
    <scope>NUCLEOTIDE SEQUENCE [LARGE SCALE GENOMIC DNA]</scope>
    <source>
        <strain evidence="1 2">RM3267</strain>
    </source>
</reference>
<name>B9D3A7_CAMRE</name>
<accession>B9D3A7</accession>
<protein>
    <submittedName>
        <fullName evidence="1">Uncharacterized protein</fullName>
    </submittedName>
</protein>
<comment type="caution">
    <text evidence="1">The sequence shown here is derived from an EMBL/GenBank/DDBJ whole genome shotgun (WGS) entry which is preliminary data.</text>
</comment>
<evidence type="ECO:0000313" key="2">
    <source>
        <dbReference type="Proteomes" id="UP000003082"/>
    </source>
</evidence>
<dbReference type="Proteomes" id="UP000003082">
    <property type="component" value="Unassembled WGS sequence"/>
</dbReference>